<feature type="transmembrane region" description="Helical" evidence="2">
    <location>
        <begin position="176"/>
        <end position="201"/>
    </location>
</feature>
<name>A0A5C2RV22_9APHY</name>
<evidence type="ECO:0000256" key="1">
    <source>
        <dbReference type="SAM" id="MobiDB-lite"/>
    </source>
</evidence>
<dbReference type="OrthoDB" id="2746700at2759"/>
<feature type="transmembrane region" description="Helical" evidence="2">
    <location>
        <begin position="221"/>
        <end position="243"/>
    </location>
</feature>
<keyword evidence="2" id="KW-0812">Transmembrane</keyword>
<evidence type="ECO:0000259" key="3">
    <source>
        <dbReference type="Pfam" id="PF20152"/>
    </source>
</evidence>
<feature type="transmembrane region" description="Helical" evidence="2">
    <location>
        <begin position="105"/>
        <end position="128"/>
    </location>
</feature>
<protein>
    <recommendedName>
        <fullName evidence="3">DUF6534 domain-containing protein</fullName>
    </recommendedName>
</protein>
<dbReference type="PANTHER" id="PTHR40465:SF1">
    <property type="entry name" value="DUF6534 DOMAIN-CONTAINING PROTEIN"/>
    <property type="match status" value="1"/>
</dbReference>
<dbReference type="Pfam" id="PF20152">
    <property type="entry name" value="DUF6534"/>
    <property type="match status" value="1"/>
</dbReference>
<keyword evidence="2" id="KW-1133">Transmembrane helix</keyword>
<organism evidence="4 5">
    <name type="scientific">Lentinus tigrinus ALCF2SS1-6</name>
    <dbReference type="NCBI Taxonomy" id="1328759"/>
    <lineage>
        <taxon>Eukaryota</taxon>
        <taxon>Fungi</taxon>
        <taxon>Dikarya</taxon>
        <taxon>Basidiomycota</taxon>
        <taxon>Agaricomycotina</taxon>
        <taxon>Agaricomycetes</taxon>
        <taxon>Polyporales</taxon>
        <taxon>Polyporaceae</taxon>
        <taxon>Lentinus</taxon>
    </lineage>
</organism>
<feature type="domain" description="DUF6534" evidence="3">
    <location>
        <begin position="186"/>
        <end position="261"/>
    </location>
</feature>
<dbReference type="STRING" id="1328759.A0A5C2RV22"/>
<reference evidence="4" key="1">
    <citation type="journal article" date="2018" name="Genome Biol. Evol.">
        <title>Genomics and development of Lentinus tigrinus, a white-rot wood-decaying mushroom with dimorphic fruiting bodies.</title>
        <authorList>
            <person name="Wu B."/>
            <person name="Xu Z."/>
            <person name="Knudson A."/>
            <person name="Carlson A."/>
            <person name="Chen N."/>
            <person name="Kovaka S."/>
            <person name="LaButti K."/>
            <person name="Lipzen A."/>
            <person name="Pennachio C."/>
            <person name="Riley R."/>
            <person name="Schakwitz W."/>
            <person name="Umezawa K."/>
            <person name="Ohm R.A."/>
            <person name="Grigoriev I.V."/>
            <person name="Nagy L.G."/>
            <person name="Gibbons J."/>
            <person name="Hibbett D."/>
        </authorList>
    </citation>
    <scope>NUCLEOTIDE SEQUENCE [LARGE SCALE GENOMIC DNA]</scope>
    <source>
        <strain evidence="4">ALCF2SS1-6</strain>
    </source>
</reference>
<keyword evidence="5" id="KW-1185">Reference proteome</keyword>
<accession>A0A5C2RV22</accession>
<dbReference type="Proteomes" id="UP000313359">
    <property type="component" value="Unassembled WGS sequence"/>
</dbReference>
<gene>
    <name evidence="4" type="ORF">L227DRAFT_338937</name>
</gene>
<evidence type="ECO:0000313" key="4">
    <source>
        <dbReference type="EMBL" id="RPD54849.1"/>
    </source>
</evidence>
<feature type="transmembrane region" description="Helical" evidence="2">
    <location>
        <begin position="140"/>
        <end position="164"/>
    </location>
</feature>
<feature type="region of interest" description="Disordered" evidence="1">
    <location>
        <begin position="309"/>
        <end position="329"/>
    </location>
</feature>
<proteinExistence type="predicted"/>
<feature type="transmembrane region" description="Helical" evidence="2">
    <location>
        <begin position="31"/>
        <end position="53"/>
    </location>
</feature>
<dbReference type="EMBL" id="ML122301">
    <property type="protein sequence ID" value="RPD54849.1"/>
    <property type="molecule type" value="Genomic_DNA"/>
</dbReference>
<dbReference type="AlphaFoldDB" id="A0A5C2RV22"/>
<keyword evidence="2" id="KW-0472">Membrane</keyword>
<sequence length="329" mass="35915">MPHTSTFSDVLSTASSLAPSVGSLPSLNDTYGALLLGSFLNILLYGLALHQLYRYFRFCPTDTPFIRAIVSIAMLLETLHSAFAIHACYYYLVSNYFDPLVLLRGVWSLNCFPVIGAGVMISTQTFFIRRVSIIAFEFKVLATLAAAFTLAKFGLIVDLTVKVFKTNSVEAFIYEIGLISATFSTAVVADVLLTGALIAVLQRGRVTQKGDHSFWDTAVIYGINTGLLIAIFDLVTLILAVAARNTVWWSALNQVTVKLYVPVVSTKAYSMSAIARANRTATAERFNSPQLPEPPRILDIRVTTEIEGDLPSPKPLIKKGTSESSLSIV</sequence>
<evidence type="ECO:0000256" key="2">
    <source>
        <dbReference type="SAM" id="Phobius"/>
    </source>
</evidence>
<feature type="transmembrane region" description="Helical" evidence="2">
    <location>
        <begin position="65"/>
        <end position="93"/>
    </location>
</feature>
<evidence type="ECO:0000313" key="5">
    <source>
        <dbReference type="Proteomes" id="UP000313359"/>
    </source>
</evidence>
<dbReference type="InterPro" id="IPR045339">
    <property type="entry name" value="DUF6534"/>
</dbReference>
<dbReference type="PANTHER" id="PTHR40465">
    <property type="entry name" value="CHROMOSOME 1, WHOLE GENOME SHOTGUN SEQUENCE"/>
    <property type="match status" value="1"/>
</dbReference>